<evidence type="ECO:0000313" key="1">
    <source>
        <dbReference type="EMBL" id="AXM08109.1"/>
    </source>
</evidence>
<evidence type="ECO:0000313" key="3">
    <source>
        <dbReference type="Proteomes" id="UP000223982"/>
    </source>
</evidence>
<protein>
    <submittedName>
        <fullName evidence="2">Uncharacterized protein</fullName>
    </submittedName>
</protein>
<proteinExistence type="predicted"/>
<dbReference type="AlphaFoldDB" id="A0AA44ZEA9"/>
<organism evidence="2 3">
    <name type="scientific">Cutibacterium acnes</name>
    <name type="common">Propionibacterium acnes</name>
    <dbReference type="NCBI Taxonomy" id="1747"/>
    <lineage>
        <taxon>Bacteria</taxon>
        <taxon>Bacillati</taxon>
        <taxon>Actinomycetota</taxon>
        <taxon>Actinomycetes</taxon>
        <taxon>Propionibacteriales</taxon>
        <taxon>Propionibacteriaceae</taxon>
        <taxon>Cutibacterium</taxon>
    </lineage>
</organism>
<gene>
    <name evidence="2" type="ORF">APS60_08790</name>
    <name evidence="1" type="ORF">DXN06_11500</name>
</gene>
<sequence>MRRVDRIGRDIVPVMIWLKVPGVVRPYLWGVGGMTIDELNESCICHQVRFEAEEGRWVAMR</sequence>
<evidence type="ECO:0000313" key="4">
    <source>
        <dbReference type="Proteomes" id="UP000256621"/>
    </source>
</evidence>
<reference evidence="1 4" key="2">
    <citation type="submission" date="2018-08" db="EMBL/GenBank/DDBJ databases">
        <title>Genome sequencing of Cutibacterium acnes KCOM 1315.</title>
        <authorList>
            <person name="Kook J.-K."/>
            <person name="Park S.-N."/>
            <person name="Lim Y.K."/>
        </authorList>
    </citation>
    <scope>NUCLEOTIDE SEQUENCE [LARGE SCALE GENOMIC DNA]</scope>
    <source>
        <strain evidence="1 4">KCOM 1315</strain>
    </source>
</reference>
<reference evidence="2 3" key="1">
    <citation type="submission" date="2017-02" db="EMBL/GenBank/DDBJ databases">
        <title>Prevalence of linear plasmids in Propionibacterium acnes isolates obtained from cancerous prostatic tissue.</title>
        <authorList>
            <person name="Davidsson S."/>
            <person name="Bruggemann H."/>
        </authorList>
    </citation>
    <scope>NUCLEOTIDE SEQUENCE [LARGE SCALE GENOMIC DNA]</scope>
    <source>
        <strain evidence="2 3">09-9</strain>
    </source>
</reference>
<dbReference type="EMBL" id="CP031442">
    <property type="protein sequence ID" value="AXM08109.1"/>
    <property type="molecule type" value="Genomic_DNA"/>
</dbReference>
<dbReference type="EMBL" id="LKVB01000008">
    <property type="protein sequence ID" value="PHJ26902.1"/>
    <property type="molecule type" value="Genomic_DNA"/>
</dbReference>
<dbReference type="Proteomes" id="UP000256621">
    <property type="component" value="Chromosome"/>
</dbReference>
<dbReference type="Proteomes" id="UP000223982">
    <property type="component" value="Unassembled WGS sequence"/>
</dbReference>
<evidence type="ECO:0000313" key="2">
    <source>
        <dbReference type="EMBL" id="PHJ26902.1"/>
    </source>
</evidence>
<name>A0AA44ZEA9_CUTAC</name>
<accession>A0AA44ZEA9</accession>